<protein>
    <recommendedName>
        <fullName evidence="2">DNA-3-methyladenine glycosylase II</fullName>
        <ecNumber evidence="2">3.2.2.21</ecNumber>
    </recommendedName>
</protein>
<dbReference type="PANTHER" id="PTHR43003">
    <property type="entry name" value="DNA-3-METHYLADENINE GLYCOSYLASE"/>
    <property type="match status" value="1"/>
</dbReference>
<evidence type="ECO:0000256" key="4">
    <source>
        <dbReference type="ARBA" id="ARBA00023204"/>
    </source>
</evidence>
<dbReference type="PANTHER" id="PTHR43003:SF5">
    <property type="entry name" value="DNA-3-METHYLADENINE GLYCOSYLASE"/>
    <property type="match status" value="1"/>
</dbReference>
<evidence type="ECO:0000313" key="7">
    <source>
        <dbReference type="Proteomes" id="UP001151002"/>
    </source>
</evidence>
<dbReference type="Gene3D" id="1.10.1670.40">
    <property type="match status" value="1"/>
</dbReference>
<evidence type="ECO:0000313" key="6">
    <source>
        <dbReference type="EMBL" id="MCY1143199.1"/>
    </source>
</evidence>
<reference evidence="6" key="1">
    <citation type="submission" date="2022-11" db="EMBL/GenBank/DDBJ databases">
        <authorList>
            <person name="Somphong A."/>
            <person name="Phongsopitanun W."/>
        </authorList>
    </citation>
    <scope>NUCLEOTIDE SEQUENCE</scope>
    <source>
        <strain evidence="6">Pm04-4</strain>
    </source>
</reference>
<sequence length="221" mass="23595">MTDPERPTGYADGTPLDDADRHLADADPVLGGLIQRLGPLSTVEAGTDLFGSLILAIVSQQFSTRAARAMYDRVLGQFGGQVPSPAALLAADPDELRVTAGLSHAKTRAMRALAEHLESGALDLATLPSLSDDEIRARLTAVPGIGDWTAGVFLLFTLHRPDVLPANDLGIRKAVRDQYGLPALPAAADVTRMGEAWRPHRTRASMYLWRSLETTPIPVAG</sequence>
<evidence type="ECO:0000256" key="2">
    <source>
        <dbReference type="ARBA" id="ARBA00012000"/>
    </source>
</evidence>
<name>A0ABT4B9L3_9ACTN</name>
<dbReference type="EC" id="3.2.2.21" evidence="2"/>
<dbReference type="RefSeq" id="WP_267567713.1">
    <property type="nucleotide sequence ID" value="NZ_JAPNTZ010000014.1"/>
</dbReference>
<comment type="catalytic activity">
    <reaction evidence="1">
        <text>Hydrolysis of alkylated DNA, releasing 3-methyladenine, 3-methylguanine, 7-methylguanine and 7-methyladenine.</text>
        <dbReference type="EC" id="3.2.2.21"/>
    </reaction>
</comment>
<accession>A0ABT4B9L3</accession>
<feature type="domain" description="HhH-GPD" evidence="5">
    <location>
        <begin position="58"/>
        <end position="217"/>
    </location>
</feature>
<dbReference type="InterPro" id="IPR003265">
    <property type="entry name" value="HhH-GPD_domain"/>
</dbReference>
<keyword evidence="7" id="KW-1185">Reference proteome</keyword>
<dbReference type="Proteomes" id="UP001151002">
    <property type="component" value="Unassembled WGS sequence"/>
</dbReference>
<dbReference type="Pfam" id="PF00730">
    <property type="entry name" value="HhH-GPD"/>
    <property type="match status" value="1"/>
</dbReference>
<dbReference type="SMART" id="SM00478">
    <property type="entry name" value="ENDO3c"/>
    <property type="match status" value="1"/>
</dbReference>
<gene>
    <name evidence="6" type="ORF">OWR29_34820</name>
</gene>
<evidence type="ECO:0000256" key="3">
    <source>
        <dbReference type="ARBA" id="ARBA00022763"/>
    </source>
</evidence>
<evidence type="ECO:0000256" key="1">
    <source>
        <dbReference type="ARBA" id="ARBA00000086"/>
    </source>
</evidence>
<proteinExistence type="predicted"/>
<dbReference type="InterPro" id="IPR051912">
    <property type="entry name" value="Alkylbase_DNA_Glycosylase/TA"/>
</dbReference>
<comment type="caution">
    <text evidence="6">The sequence shown here is derived from an EMBL/GenBank/DDBJ whole genome shotgun (WGS) entry which is preliminary data.</text>
</comment>
<evidence type="ECO:0000259" key="5">
    <source>
        <dbReference type="SMART" id="SM00478"/>
    </source>
</evidence>
<dbReference type="SUPFAM" id="SSF48150">
    <property type="entry name" value="DNA-glycosylase"/>
    <property type="match status" value="1"/>
</dbReference>
<dbReference type="Gene3D" id="1.10.340.30">
    <property type="entry name" value="Hypothetical protein, domain 2"/>
    <property type="match status" value="1"/>
</dbReference>
<dbReference type="InterPro" id="IPR011257">
    <property type="entry name" value="DNA_glycosylase"/>
</dbReference>
<keyword evidence="4" id="KW-0234">DNA repair</keyword>
<organism evidence="6 7">
    <name type="scientific">Paractinoplanes pyxinae</name>
    <dbReference type="NCBI Taxonomy" id="2997416"/>
    <lineage>
        <taxon>Bacteria</taxon>
        <taxon>Bacillati</taxon>
        <taxon>Actinomycetota</taxon>
        <taxon>Actinomycetes</taxon>
        <taxon>Micromonosporales</taxon>
        <taxon>Micromonosporaceae</taxon>
        <taxon>Paractinoplanes</taxon>
    </lineage>
</organism>
<dbReference type="EMBL" id="JAPNTZ010000014">
    <property type="protein sequence ID" value="MCY1143199.1"/>
    <property type="molecule type" value="Genomic_DNA"/>
</dbReference>
<keyword evidence="3" id="KW-0227">DNA damage</keyword>
<dbReference type="CDD" id="cd00056">
    <property type="entry name" value="ENDO3c"/>
    <property type="match status" value="1"/>
</dbReference>